<evidence type="ECO:0000256" key="1">
    <source>
        <dbReference type="ARBA" id="ARBA00010641"/>
    </source>
</evidence>
<dbReference type="GO" id="GO:0016987">
    <property type="term" value="F:sigma factor activity"/>
    <property type="evidence" value="ECO:0007669"/>
    <property type="project" value="UniProtKB-KW"/>
</dbReference>
<dbReference type="NCBIfam" id="TIGR02983">
    <property type="entry name" value="SigE-fam_strep"/>
    <property type="match status" value="1"/>
</dbReference>
<reference evidence="7 8" key="1">
    <citation type="submission" date="2020-08" db="EMBL/GenBank/DDBJ databases">
        <title>Sequencing the genomes of 1000 actinobacteria strains.</title>
        <authorList>
            <person name="Klenk H.-P."/>
        </authorList>
    </citation>
    <scope>NUCLEOTIDE SEQUENCE [LARGE SCALE GENOMIC DNA]</scope>
    <source>
        <strain evidence="7 8">DSM 44936</strain>
    </source>
</reference>
<dbReference type="Pfam" id="PF08281">
    <property type="entry name" value="Sigma70_r4_2"/>
    <property type="match status" value="1"/>
</dbReference>
<keyword evidence="3" id="KW-0731">Sigma factor</keyword>
<comment type="caution">
    <text evidence="7">The sequence shown here is derived from an EMBL/GenBank/DDBJ whole genome shotgun (WGS) entry which is preliminary data.</text>
</comment>
<dbReference type="RefSeq" id="WP_343072447.1">
    <property type="nucleotide sequence ID" value="NZ_BAAALO010000069.1"/>
</dbReference>
<dbReference type="Proteomes" id="UP000555564">
    <property type="component" value="Unassembled WGS sequence"/>
</dbReference>
<dbReference type="PANTHER" id="PTHR43133">
    <property type="entry name" value="RNA POLYMERASE ECF-TYPE SIGMA FACTO"/>
    <property type="match status" value="1"/>
</dbReference>
<dbReference type="SUPFAM" id="SSF88659">
    <property type="entry name" value="Sigma3 and sigma4 domains of RNA polymerase sigma factors"/>
    <property type="match status" value="1"/>
</dbReference>
<gene>
    <name evidence="7" type="ORF">BJ992_000308</name>
</gene>
<dbReference type="InterPro" id="IPR036388">
    <property type="entry name" value="WH-like_DNA-bd_sf"/>
</dbReference>
<dbReference type="InterPro" id="IPR013324">
    <property type="entry name" value="RNA_pol_sigma_r3/r4-like"/>
</dbReference>
<keyword evidence="8" id="KW-1185">Reference proteome</keyword>
<evidence type="ECO:0000256" key="3">
    <source>
        <dbReference type="ARBA" id="ARBA00023082"/>
    </source>
</evidence>
<dbReference type="InterPro" id="IPR014325">
    <property type="entry name" value="RNA_pol_sigma-E_actinobac"/>
</dbReference>
<dbReference type="NCBIfam" id="TIGR02937">
    <property type="entry name" value="sigma70-ECF"/>
    <property type="match status" value="1"/>
</dbReference>
<organism evidence="7 8">
    <name type="scientific">Sphaerisporangium rubeum</name>
    <dbReference type="NCBI Taxonomy" id="321317"/>
    <lineage>
        <taxon>Bacteria</taxon>
        <taxon>Bacillati</taxon>
        <taxon>Actinomycetota</taxon>
        <taxon>Actinomycetes</taxon>
        <taxon>Streptosporangiales</taxon>
        <taxon>Streptosporangiaceae</taxon>
        <taxon>Sphaerisporangium</taxon>
    </lineage>
</organism>
<name>A0A7X0IC00_9ACTN</name>
<evidence type="ECO:0000256" key="2">
    <source>
        <dbReference type="ARBA" id="ARBA00023015"/>
    </source>
</evidence>
<keyword evidence="4" id="KW-0238">DNA-binding</keyword>
<dbReference type="EMBL" id="JACHIU010000001">
    <property type="protein sequence ID" value="MBB6470877.1"/>
    <property type="molecule type" value="Genomic_DNA"/>
</dbReference>
<evidence type="ECO:0000313" key="7">
    <source>
        <dbReference type="EMBL" id="MBB6470877.1"/>
    </source>
</evidence>
<evidence type="ECO:0000313" key="8">
    <source>
        <dbReference type="Proteomes" id="UP000555564"/>
    </source>
</evidence>
<dbReference type="InterPro" id="IPR014284">
    <property type="entry name" value="RNA_pol_sigma-70_dom"/>
</dbReference>
<dbReference type="Gene3D" id="1.10.1740.10">
    <property type="match status" value="1"/>
</dbReference>
<feature type="domain" description="RNA polymerase sigma factor 70 region 4 type 2" evidence="6">
    <location>
        <begin position="105"/>
        <end position="156"/>
    </location>
</feature>
<dbReference type="InterPro" id="IPR039425">
    <property type="entry name" value="RNA_pol_sigma-70-like"/>
</dbReference>
<keyword evidence="2" id="KW-0805">Transcription regulation</keyword>
<protein>
    <submittedName>
        <fullName evidence="7">RNA polymerase sigma-70 factor (Sigma-E family)</fullName>
    </submittedName>
</protein>
<dbReference type="Gene3D" id="1.10.10.10">
    <property type="entry name" value="Winged helix-like DNA-binding domain superfamily/Winged helix DNA-binding domain"/>
    <property type="match status" value="1"/>
</dbReference>
<dbReference type="CDD" id="cd06171">
    <property type="entry name" value="Sigma70_r4"/>
    <property type="match status" value="1"/>
</dbReference>
<evidence type="ECO:0000256" key="5">
    <source>
        <dbReference type="ARBA" id="ARBA00023163"/>
    </source>
</evidence>
<comment type="similarity">
    <text evidence="1">Belongs to the sigma-70 factor family. ECF subfamily.</text>
</comment>
<accession>A0A7X0IC00</accession>
<evidence type="ECO:0000259" key="6">
    <source>
        <dbReference type="Pfam" id="PF08281"/>
    </source>
</evidence>
<keyword evidence="5" id="KW-0804">Transcription</keyword>
<dbReference type="GO" id="GO:0006352">
    <property type="term" value="P:DNA-templated transcription initiation"/>
    <property type="evidence" value="ECO:0007669"/>
    <property type="project" value="InterPro"/>
</dbReference>
<sequence length="179" mass="20193">MIVDVAEERRFREFVASRSPALMRLGYLLTGGDQHAAEDLLQTVLARAAARWGRIDDPEPYVRRAMYRQQVSLWRVASRRRETVVAEAPDVPGRDETHAAELKLVLRHALTRLTARQRAALVLRFFEDLPEAEVAQIMGCSVGTVRSTVHRSLGRLRVLAPELADLGANRRPPFEEVTS</sequence>
<proteinExistence type="inferred from homology"/>
<dbReference type="InterPro" id="IPR013249">
    <property type="entry name" value="RNA_pol_sigma70_r4_t2"/>
</dbReference>
<dbReference type="AlphaFoldDB" id="A0A7X0IC00"/>
<dbReference type="PANTHER" id="PTHR43133:SF50">
    <property type="entry name" value="ECF RNA POLYMERASE SIGMA FACTOR SIGM"/>
    <property type="match status" value="1"/>
</dbReference>
<dbReference type="InterPro" id="IPR013325">
    <property type="entry name" value="RNA_pol_sigma_r2"/>
</dbReference>
<dbReference type="SUPFAM" id="SSF88946">
    <property type="entry name" value="Sigma2 domain of RNA polymerase sigma factors"/>
    <property type="match status" value="1"/>
</dbReference>
<dbReference type="GO" id="GO:0003677">
    <property type="term" value="F:DNA binding"/>
    <property type="evidence" value="ECO:0007669"/>
    <property type="project" value="UniProtKB-KW"/>
</dbReference>
<evidence type="ECO:0000256" key="4">
    <source>
        <dbReference type="ARBA" id="ARBA00023125"/>
    </source>
</evidence>